<dbReference type="AlphaFoldDB" id="A0A1E8F270"/>
<dbReference type="STRING" id="1121290.CLAOCE_02850"/>
<keyword evidence="1" id="KW-0946">Virion</keyword>
<dbReference type="PATRIC" id="fig|1121290.3.peg.289"/>
<evidence type="ECO:0000313" key="1">
    <source>
        <dbReference type="EMBL" id="OFI07456.1"/>
    </source>
</evidence>
<dbReference type="Proteomes" id="UP000175744">
    <property type="component" value="Unassembled WGS sequence"/>
</dbReference>
<accession>A0A1E8F270</accession>
<name>A0A1E8F270_9CLOT</name>
<keyword evidence="1" id="KW-0167">Capsid protein</keyword>
<dbReference type="OrthoDB" id="1867599at2"/>
<dbReference type="EMBL" id="LZFO01000003">
    <property type="protein sequence ID" value="OFI07456.1"/>
    <property type="molecule type" value="Genomic_DNA"/>
</dbReference>
<reference evidence="1 2" key="1">
    <citation type="submission" date="2016-06" db="EMBL/GenBank/DDBJ databases">
        <title>Genome sequence of Clostridium acetireducens DSM 10703.</title>
        <authorList>
            <person name="Poehlein A."/>
            <person name="Fluechter S."/>
            <person name="Duerre P."/>
            <person name="Daniel R."/>
        </authorList>
    </citation>
    <scope>NUCLEOTIDE SEQUENCE [LARGE SCALE GENOMIC DNA]</scope>
    <source>
        <strain evidence="1 2">DSM 10703</strain>
    </source>
</reference>
<protein>
    <submittedName>
        <fullName evidence="1">P22 coat protein</fullName>
    </submittedName>
</protein>
<gene>
    <name evidence="1" type="ORF">CLOACE_02850</name>
</gene>
<organism evidence="1 2">
    <name type="scientific">Clostridium acetireducens DSM 10703</name>
    <dbReference type="NCBI Taxonomy" id="1121290"/>
    <lineage>
        <taxon>Bacteria</taxon>
        <taxon>Bacillati</taxon>
        <taxon>Bacillota</taxon>
        <taxon>Clostridia</taxon>
        <taxon>Eubacteriales</taxon>
        <taxon>Clostridiaceae</taxon>
        <taxon>Clostridium</taxon>
    </lineage>
</organism>
<dbReference type="RefSeq" id="WP_070109257.1">
    <property type="nucleotide sequence ID" value="NZ_LZFO01000003.1"/>
</dbReference>
<comment type="caution">
    <text evidence="1">The sequence shown here is derived from an EMBL/GenBank/DDBJ whole genome shotgun (WGS) entry which is preliminary data.</text>
</comment>
<proteinExistence type="predicted"/>
<sequence>MGNTILTPSIIAKEALMQLRNNTVMANLVHRDYSQEFVAGVGNTVTIRKPATFEAQEFDRSSGIQIQDATEGSDTVVLDKLLDVSFEVTSEQLTMNIRDFSEQLLIPAMQGFANKIDLYLLGLYNDIPDAYGTAGTTPSAVSDITGARKILNDNKVPFANRNLVIDTAAEDKFLQLSTFHEADKVGDNGTAMREASLGRKFGFNIFMDQNVIPHTKGTLTGDEGTVKIKGAVSAGSTQLVIDGTNLTGTLVKGDILSIGGKTYVIKENATAAANEIAVKVYPATTDIADDTDVTITGNHTANIAFHKNAFALVSRPLALPRGLSSEQKAIVNYDGFGLRVIYDYNSQYKKDVISIDMLCGVKTLNPELACRLLG</sequence>
<keyword evidence="2" id="KW-1185">Reference proteome</keyword>
<evidence type="ECO:0000313" key="2">
    <source>
        <dbReference type="Proteomes" id="UP000175744"/>
    </source>
</evidence>